<organism evidence="3 4">
    <name type="scientific">Faecalibaculum rodentium</name>
    <dbReference type="NCBI Taxonomy" id="1702221"/>
    <lineage>
        <taxon>Bacteria</taxon>
        <taxon>Bacillati</taxon>
        <taxon>Bacillota</taxon>
        <taxon>Erysipelotrichia</taxon>
        <taxon>Erysipelotrichales</taxon>
        <taxon>Erysipelotrichaceae</taxon>
        <taxon>Faecalibaculum</taxon>
    </lineage>
</organism>
<feature type="compositionally biased region" description="Basic and acidic residues" evidence="2">
    <location>
        <begin position="219"/>
        <end position="231"/>
    </location>
</feature>
<keyword evidence="1" id="KW-0175">Coiled coil</keyword>
<evidence type="ECO:0000313" key="4">
    <source>
        <dbReference type="Proteomes" id="UP000069771"/>
    </source>
</evidence>
<feature type="coiled-coil region" evidence="1">
    <location>
        <begin position="41"/>
        <end position="76"/>
    </location>
</feature>
<reference evidence="3 4" key="1">
    <citation type="journal article" date="2016" name="Gut Pathog.">
        <title>Whole genome sequencing of "Faecalibaculum rodentium" ALO17, isolated from C57BL/6J laboratory mouse feces.</title>
        <authorList>
            <person name="Lim S."/>
            <person name="Chang D.H."/>
            <person name="Ahn S."/>
            <person name="Kim B.C."/>
        </authorList>
    </citation>
    <scope>NUCLEOTIDE SEQUENCE [LARGE SCALE GENOMIC DNA]</scope>
    <source>
        <strain evidence="3 4">Alo17</strain>
    </source>
</reference>
<accession>A0A140DU95</accession>
<dbReference type="OrthoDB" id="1769532at2"/>
<evidence type="ECO:0000256" key="1">
    <source>
        <dbReference type="SAM" id="Coils"/>
    </source>
</evidence>
<dbReference type="Proteomes" id="UP000069771">
    <property type="component" value="Chromosome"/>
</dbReference>
<protein>
    <submittedName>
        <fullName evidence="3">Uncharacterized protein</fullName>
    </submittedName>
</protein>
<evidence type="ECO:0000313" key="3">
    <source>
        <dbReference type="EMBL" id="AMK54222.1"/>
    </source>
</evidence>
<keyword evidence="4" id="KW-1185">Reference proteome</keyword>
<gene>
    <name evidence="3" type="ORF">AALO17_10880</name>
</gene>
<name>A0A140DU95_9FIRM</name>
<feature type="compositionally biased region" description="Basic and acidic residues" evidence="2">
    <location>
        <begin position="1"/>
        <end position="27"/>
    </location>
</feature>
<evidence type="ECO:0000256" key="2">
    <source>
        <dbReference type="SAM" id="MobiDB-lite"/>
    </source>
</evidence>
<dbReference type="RefSeq" id="WP_067556291.1">
    <property type="nucleotide sequence ID" value="NZ_CAMNXC010000060.1"/>
</dbReference>
<feature type="region of interest" description="Disordered" evidence="2">
    <location>
        <begin position="1"/>
        <end position="36"/>
    </location>
</feature>
<dbReference type="KEGG" id="fro:AALO17_10880"/>
<dbReference type="GeneID" id="78477850"/>
<dbReference type="AlphaFoldDB" id="A0A140DU95"/>
<dbReference type="STRING" id="1702221.AALO17_10880"/>
<dbReference type="EMBL" id="CP011391">
    <property type="protein sequence ID" value="AMK54222.1"/>
    <property type="molecule type" value="Genomic_DNA"/>
</dbReference>
<proteinExistence type="predicted"/>
<sequence>MTEKPNERPEDKKPVQPDETGAQKEELEQVDEMEKESMYELQSLREANNEANDDAVNDAEQALKKIFEDMRRWIRENGDPEVVKERLEKGRQDIAKVLTETRDSVIALANSEQFKKTVEAGKEFVVGTGSMIADGVKYGADQLMKNPTINRVVTDVDSKLDSLRENENLKEVVNSAEDAMDKLNAAIFNGIRSFFSKPQTGSRPEEAAAPAETEEPAVTEDKDLPAVRTEQRPAVTDQPDKK</sequence>
<feature type="region of interest" description="Disordered" evidence="2">
    <location>
        <begin position="195"/>
        <end position="242"/>
    </location>
</feature>